<dbReference type="AlphaFoldDB" id="A0A6N7Z6X6"/>
<keyword evidence="2" id="KW-1185">Reference proteome</keyword>
<reference evidence="1 2" key="1">
    <citation type="submission" date="2019-11" db="EMBL/GenBank/DDBJ databases">
        <title>Draft genome of Amycolatopsis RM579.</title>
        <authorList>
            <person name="Duangmal K."/>
            <person name="Mingma R."/>
        </authorList>
    </citation>
    <scope>NUCLEOTIDE SEQUENCE [LARGE SCALE GENOMIC DNA]</scope>
    <source>
        <strain evidence="1 2">RM579</strain>
    </source>
</reference>
<organism evidence="1 2">
    <name type="scientific">Amycolatopsis pithecellobii</name>
    <dbReference type="NCBI Taxonomy" id="664692"/>
    <lineage>
        <taxon>Bacteria</taxon>
        <taxon>Bacillati</taxon>
        <taxon>Actinomycetota</taxon>
        <taxon>Actinomycetes</taxon>
        <taxon>Pseudonocardiales</taxon>
        <taxon>Pseudonocardiaceae</taxon>
        <taxon>Amycolatopsis</taxon>
    </lineage>
</organism>
<accession>A0A6N7Z6X6</accession>
<dbReference type="Proteomes" id="UP000440096">
    <property type="component" value="Unassembled WGS sequence"/>
</dbReference>
<name>A0A6N7Z6X6_9PSEU</name>
<proteinExistence type="predicted"/>
<protein>
    <submittedName>
        <fullName evidence="1">Uncharacterized protein</fullName>
    </submittedName>
</protein>
<evidence type="ECO:0000313" key="1">
    <source>
        <dbReference type="EMBL" id="MTD56774.1"/>
    </source>
</evidence>
<sequence>MTDATAMDRRAQNRLIRHEFEEARAHGLKQRHAMKLRHLTEAGARQDCRCEERSVHRHRCSYDDVIGLLSAPLPDIA</sequence>
<comment type="caution">
    <text evidence="1">The sequence shown here is derived from an EMBL/GenBank/DDBJ whole genome shotgun (WGS) entry which is preliminary data.</text>
</comment>
<dbReference type="EMBL" id="WMBA01000038">
    <property type="protein sequence ID" value="MTD56774.1"/>
    <property type="molecule type" value="Genomic_DNA"/>
</dbReference>
<dbReference type="OrthoDB" id="3637338at2"/>
<evidence type="ECO:0000313" key="2">
    <source>
        <dbReference type="Proteomes" id="UP000440096"/>
    </source>
</evidence>
<dbReference type="RefSeq" id="WP_154758899.1">
    <property type="nucleotide sequence ID" value="NZ_WMBA01000038.1"/>
</dbReference>
<gene>
    <name evidence="1" type="ORF">GKO32_22785</name>
</gene>